<evidence type="ECO:0000256" key="6">
    <source>
        <dbReference type="ARBA" id="ARBA00022932"/>
    </source>
</evidence>
<dbReference type="Pfam" id="PF13177">
    <property type="entry name" value="DNA_pol3_delta2"/>
    <property type="match status" value="1"/>
</dbReference>
<dbReference type="PANTHER" id="PTHR11669">
    <property type="entry name" value="REPLICATION FACTOR C / DNA POLYMERASE III GAMMA-TAU SUBUNIT"/>
    <property type="match status" value="1"/>
</dbReference>
<dbReference type="InterPro" id="IPR050238">
    <property type="entry name" value="DNA_Rep/Repair_Clamp_Loader"/>
</dbReference>
<dbReference type="GO" id="GO:0003677">
    <property type="term" value="F:DNA binding"/>
    <property type="evidence" value="ECO:0007669"/>
    <property type="project" value="InterPro"/>
</dbReference>
<dbReference type="Gene3D" id="3.40.50.300">
    <property type="entry name" value="P-loop containing nucleotide triphosphate hydrolases"/>
    <property type="match status" value="1"/>
</dbReference>
<protein>
    <recommendedName>
        <fullName evidence="2">DNA polymerase III subunit delta'</fullName>
        <ecNumber evidence="1">2.7.7.7</ecNumber>
    </recommendedName>
</protein>
<name>A0A1G7CHB8_9BACT</name>
<dbReference type="GO" id="GO:0003887">
    <property type="term" value="F:DNA-directed DNA polymerase activity"/>
    <property type="evidence" value="ECO:0007669"/>
    <property type="project" value="UniProtKB-KW"/>
</dbReference>
<dbReference type="OrthoDB" id="9810148at2"/>
<dbReference type="FunFam" id="3.40.50.300:FF:001255">
    <property type="entry name" value="DNA polymerase III subunit delta"/>
    <property type="match status" value="1"/>
</dbReference>
<evidence type="ECO:0000256" key="2">
    <source>
        <dbReference type="ARBA" id="ARBA00014363"/>
    </source>
</evidence>
<evidence type="ECO:0000256" key="3">
    <source>
        <dbReference type="ARBA" id="ARBA00022679"/>
    </source>
</evidence>
<keyword evidence="3" id="KW-0808">Transferase</keyword>
<dbReference type="EMBL" id="FNAQ01000009">
    <property type="protein sequence ID" value="SDE38086.1"/>
    <property type="molecule type" value="Genomic_DNA"/>
</dbReference>
<gene>
    <name evidence="9" type="ORF">SAMN05661003_10972</name>
</gene>
<dbReference type="STRING" id="57664.SAMN05661003_10972"/>
<sequence>MSSFSQIIGHERQKHLLRQAWQHQRLAHAYLFSGPAGIGKRLMALALARLLFCPSGTGCGQCPVCRRIDHNNHPDLHLVEPVDGQILIEAIRTLQQQLALRPYEADRHIVLIDDAHLLNSSAANALLKTLEEPPGSCLLLLISSQPQQLLDTIRSRCQTLPFNRLGTGQISQILQQQIADPEQRELLIRLTEGSLTRALGSDHELYLQRRRSLFAQLSRLSPQTIVPLLELAEELAGDKEQLPELLGLLLSCYRDVFILAHQGAAALVINRDLLDPLTRLAHQCGPQRAGHRLAALLQAHSQLLTTANRQLIMENLLIRLVS</sequence>
<proteinExistence type="predicted"/>
<dbReference type="RefSeq" id="WP_092078682.1">
    <property type="nucleotide sequence ID" value="NZ_CALFZY010000008.1"/>
</dbReference>
<dbReference type="PANTHER" id="PTHR11669:SF8">
    <property type="entry name" value="DNA POLYMERASE III SUBUNIT DELTA"/>
    <property type="match status" value="1"/>
</dbReference>
<evidence type="ECO:0000256" key="4">
    <source>
        <dbReference type="ARBA" id="ARBA00022695"/>
    </source>
</evidence>
<evidence type="ECO:0000259" key="8">
    <source>
        <dbReference type="Pfam" id="PF09115"/>
    </source>
</evidence>
<dbReference type="Gene3D" id="1.20.272.10">
    <property type="match status" value="1"/>
</dbReference>
<dbReference type="Pfam" id="PF09115">
    <property type="entry name" value="DNApol3-delta_C"/>
    <property type="match status" value="1"/>
</dbReference>
<evidence type="ECO:0000256" key="1">
    <source>
        <dbReference type="ARBA" id="ARBA00012417"/>
    </source>
</evidence>
<evidence type="ECO:0000256" key="7">
    <source>
        <dbReference type="ARBA" id="ARBA00049244"/>
    </source>
</evidence>
<dbReference type="InterPro" id="IPR015199">
    <property type="entry name" value="DNA_pol_III_delta_C"/>
</dbReference>
<evidence type="ECO:0000256" key="5">
    <source>
        <dbReference type="ARBA" id="ARBA00022705"/>
    </source>
</evidence>
<accession>A0A1G7CHB8</accession>
<evidence type="ECO:0000313" key="10">
    <source>
        <dbReference type="Proteomes" id="UP000243205"/>
    </source>
</evidence>
<comment type="catalytic activity">
    <reaction evidence="7">
        <text>DNA(n) + a 2'-deoxyribonucleoside 5'-triphosphate = DNA(n+1) + diphosphate</text>
        <dbReference type="Rhea" id="RHEA:22508"/>
        <dbReference type="Rhea" id="RHEA-COMP:17339"/>
        <dbReference type="Rhea" id="RHEA-COMP:17340"/>
        <dbReference type="ChEBI" id="CHEBI:33019"/>
        <dbReference type="ChEBI" id="CHEBI:61560"/>
        <dbReference type="ChEBI" id="CHEBI:173112"/>
        <dbReference type="EC" id="2.7.7.7"/>
    </reaction>
</comment>
<reference evidence="10" key="1">
    <citation type="submission" date="2016-10" db="EMBL/GenBank/DDBJ databases">
        <authorList>
            <person name="Varghese N."/>
            <person name="Submissions S."/>
        </authorList>
    </citation>
    <scope>NUCLEOTIDE SEQUENCE [LARGE SCALE GENOMIC DNA]</scope>
    <source>
        <strain evidence="10">DSM 8987</strain>
    </source>
</reference>
<dbReference type="InterPro" id="IPR027417">
    <property type="entry name" value="P-loop_NTPase"/>
</dbReference>
<keyword evidence="4" id="KW-0548">Nucleotidyltransferase</keyword>
<dbReference type="GO" id="GO:0008408">
    <property type="term" value="F:3'-5' exonuclease activity"/>
    <property type="evidence" value="ECO:0007669"/>
    <property type="project" value="InterPro"/>
</dbReference>
<dbReference type="SUPFAM" id="SSF52540">
    <property type="entry name" value="P-loop containing nucleoside triphosphate hydrolases"/>
    <property type="match status" value="1"/>
</dbReference>
<dbReference type="GO" id="GO:0006261">
    <property type="term" value="P:DNA-templated DNA replication"/>
    <property type="evidence" value="ECO:0007669"/>
    <property type="project" value="TreeGrafter"/>
</dbReference>
<dbReference type="EC" id="2.7.7.7" evidence="1"/>
<dbReference type="InterPro" id="IPR004622">
    <property type="entry name" value="DNA_pol_HolB"/>
</dbReference>
<dbReference type="GO" id="GO:0009360">
    <property type="term" value="C:DNA polymerase III complex"/>
    <property type="evidence" value="ECO:0007669"/>
    <property type="project" value="InterPro"/>
</dbReference>
<keyword evidence="5" id="KW-0235">DNA replication</keyword>
<keyword evidence="10" id="KW-1185">Reference proteome</keyword>
<evidence type="ECO:0000313" key="9">
    <source>
        <dbReference type="EMBL" id="SDE38086.1"/>
    </source>
</evidence>
<dbReference type="AlphaFoldDB" id="A0A1G7CHB8"/>
<feature type="domain" description="DNA polymerase III delta subunit C-terminal" evidence="8">
    <location>
        <begin position="207"/>
        <end position="320"/>
    </location>
</feature>
<dbReference type="Proteomes" id="UP000243205">
    <property type="component" value="Unassembled WGS sequence"/>
</dbReference>
<organism evidence="9 10">
    <name type="scientific">Desulfuromonas thiophila</name>
    <dbReference type="NCBI Taxonomy" id="57664"/>
    <lineage>
        <taxon>Bacteria</taxon>
        <taxon>Pseudomonadati</taxon>
        <taxon>Thermodesulfobacteriota</taxon>
        <taxon>Desulfuromonadia</taxon>
        <taxon>Desulfuromonadales</taxon>
        <taxon>Desulfuromonadaceae</taxon>
        <taxon>Desulfuromonas</taxon>
    </lineage>
</organism>
<keyword evidence="6" id="KW-0239">DNA-directed DNA polymerase</keyword>
<dbReference type="NCBIfam" id="TIGR00678">
    <property type="entry name" value="holB"/>
    <property type="match status" value="1"/>
</dbReference>